<dbReference type="RefSeq" id="WP_029312114.1">
    <property type="nucleotide sequence ID" value="NZ_DAOMCH010000004.1"/>
</dbReference>
<dbReference type="GO" id="GO:0048038">
    <property type="term" value="F:quinone binding"/>
    <property type="evidence" value="ECO:0007669"/>
    <property type="project" value="InterPro"/>
</dbReference>
<sequence length="91" mass="9910">MSLTAASVPRLARHVRFRFDAARNCHVLLAPERVIMPDAIAVAVLECCDGVVNVAEIADRLATRYEAPRDAVLADCLEMLNDLADKSMIAS</sequence>
<evidence type="ECO:0000256" key="1">
    <source>
        <dbReference type="ARBA" id="ARBA00004886"/>
    </source>
</evidence>
<comment type="caution">
    <text evidence="4">The sequence shown here is derived from an EMBL/GenBank/DDBJ whole genome shotgun (WGS) entry which is preliminary data.</text>
</comment>
<dbReference type="NCBIfam" id="TIGR03859">
    <property type="entry name" value="PQQ_PqqD"/>
    <property type="match status" value="1"/>
</dbReference>
<evidence type="ECO:0000256" key="3">
    <source>
        <dbReference type="ARBA" id="ARBA00022905"/>
    </source>
</evidence>
<keyword evidence="5" id="KW-1185">Reference proteome</keyword>
<name>A0A8G2CI69_ACIRU</name>
<gene>
    <name evidence="4" type="ORF">SAMN05421828_102190</name>
</gene>
<dbReference type="Pfam" id="PF05402">
    <property type="entry name" value="PqqD"/>
    <property type="match status" value="1"/>
</dbReference>
<evidence type="ECO:0000256" key="2">
    <source>
        <dbReference type="ARBA" id="ARBA00011741"/>
    </source>
</evidence>
<dbReference type="AlphaFoldDB" id="A0A8G2CI69"/>
<comment type="pathway">
    <text evidence="1">Cofactor biosynthesis; pyrroloquinoline quinone biosynthesis.</text>
</comment>
<keyword evidence="3" id="KW-0884">PQQ biosynthesis</keyword>
<dbReference type="InterPro" id="IPR008792">
    <property type="entry name" value="PQQD"/>
</dbReference>
<accession>A0A8G2CI69</accession>
<comment type="subunit">
    <text evidence="2">Monomer. Interacts with PqqE.</text>
</comment>
<protein>
    <submittedName>
        <fullName evidence="4">Pyrroloquinoline quinone biosynthesis protein D</fullName>
    </submittedName>
</protein>
<proteinExistence type="predicted"/>
<evidence type="ECO:0000313" key="5">
    <source>
        <dbReference type="Proteomes" id="UP000186308"/>
    </source>
</evidence>
<reference evidence="4 5" key="1">
    <citation type="submission" date="2017-01" db="EMBL/GenBank/DDBJ databases">
        <authorList>
            <person name="Varghese N."/>
            <person name="Submissions S."/>
        </authorList>
    </citation>
    <scope>NUCLEOTIDE SEQUENCE [LARGE SCALE GENOMIC DNA]</scope>
    <source>
        <strain evidence="4 5">ATCC 35905</strain>
    </source>
</reference>
<dbReference type="EMBL" id="FTNE01000002">
    <property type="protein sequence ID" value="SIQ20258.1"/>
    <property type="molecule type" value="Genomic_DNA"/>
</dbReference>
<dbReference type="GO" id="GO:0018189">
    <property type="term" value="P:pyrroloquinoline quinone biosynthetic process"/>
    <property type="evidence" value="ECO:0007669"/>
    <property type="project" value="UniProtKB-UniPathway"/>
</dbReference>
<dbReference type="InterPro" id="IPR041881">
    <property type="entry name" value="PqqD_sf"/>
</dbReference>
<dbReference type="Gene3D" id="1.10.10.1150">
    <property type="entry name" value="Coenzyme PQQ synthesis protein D (PqqD)"/>
    <property type="match status" value="1"/>
</dbReference>
<organism evidence="4 5">
    <name type="scientific">Acidiphilium rubrum</name>
    <dbReference type="NCBI Taxonomy" id="526"/>
    <lineage>
        <taxon>Bacteria</taxon>
        <taxon>Pseudomonadati</taxon>
        <taxon>Pseudomonadota</taxon>
        <taxon>Alphaproteobacteria</taxon>
        <taxon>Acetobacterales</taxon>
        <taxon>Acidocellaceae</taxon>
        <taxon>Acidiphilium</taxon>
    </lineage>
</organism>
<dbReference type="UniPathway" id="UPA00539"/>
<dbReference type="InterPro" id="IPR022479">
    <property type="entry name" value="PqqD_bac"/>
</dbReference>
<dbReference type="Proteomes" id="UP000186308">
    <property type="component" value="Unassembled WGS sequence"/>
</dbReference>
<dbReference type="OrthoDB" id="7995890at2"/>
<evidence type="ECO:0000313" key="4">
    <source>
        <dbReference type="EMBL" id="SIQ20258.1"/>
    </source>
</evidence>